<evidence type="ECO:0000256" key="1">
    <source>
        <dbReference type="SAM" id="MobiDB-lite"/>
    </source>
</evidence>
<reference evidence="2" key="1">
    <citation type="submission" date="2023-08" db="EMBL/GenBank/DDBJ databases">
        <title>Functional and genomic diversity of the sorghum phyllosphere microbiome.</title>
        <authorList>
            <person name="Shade A."/>
        </authorList>
    </citation>
    <scope>NUCLEOTIDE SEQUENCE</scope>
    <source>
        <strain evidence="2">SORGH_AS_0974</strain>
    </source>
</reference>
<comment type="caution">
    <text evidence="2">The sequence shown here is derived from an EMBL/GenBank/DDBJ whole genome shotgun (WGS) entry which is preliminary data.</text>
</comment>
<organism evidence="2 3">
    <name type="scientific">Agrobacterium larrymoorei</name>
    <dbReference type="NCBI Taxonomy" id="160699"/>
    <lineage>
        <taxon>Bacteria</taxon>
        <taxon>Pseudomonadati</taxon>
        <taxon>Pseudomonadota</taxon>
        <taxon>Alphaproteobacteria</taxon>
        <taxon>Hyphomicrobiales</taxon>
        <taxon>Rhizobiaceae</taxon>
        <taxon>Rhizobium/Agrobacterium group</taxon>
        <taxon>Agrobacterium</taxon>
    </lineage>
</organism>
<dbReference type="Proteomes" id="UP001255601">
    <property type="component" value="Unassembled WGS sequence"/>
</dbReference>
<gene>
    <name evidence="2" type="ORF">QE369_000390</name>
</gene>
<accession>A0AAJ2ETC9</accession>
<evidence type="ECO:0000313" key="3">
    <source>
        <dbReference type="Proteomes" id="UP001255601"/>
    </source>
</evidence>
<sequence>MIEGFIQPMLSTFSFLWRQRRYVEMANGIYDLLIDMQVRCVDGIAAHEDAGGIAEDDLAGMHHLQLSKTTRLKNRGCRRPRSRDWSYAGDVWQDIPSSGATQRSLATTMRKPLPRQKPSGSRLPR</sequence>
<name>A0AAJ2ETC9_9HYPH</name>
<evidence type="ECO:0000313" key="2">
    <source>
        <dbReference type="EMBL" id="MDR6100212.1"/>
    </source>
</evidence>
<feature type="compositionally biased region" description="Polar residues" evidence="1">
    <location>
        <begin position="97"/>
        <end position="107"/>
    </location>
</feature>
<protein>
    <submittedName>
        <fullName evidence="2">Uncharacterized protein</fullName>
    </submittedName>
</protein>
<proteinExistence type="predicted"/>
<dbReference type="EMBL" id="JAVIZC010000001">
    <property type="protein sequence ID" value="MDR6100212.1"/>
    <property type="molecule type" value="Genomic_DNA"/>
</dbReference>
<dbReference type="AlphaFoldDB" id="A0AAJ2ETC9"/>
<feature type="region of interest" description="Disordered" evidence="1">
    <location>
        <begin position="97"/>
        <end position="125"/>
    </location>
</feature>